<keyword evidence="7" id="KW-0520">NAD</keyword>
<gene>
    <name evidence="12" type="ORF">ABEG17_16880</name>
</gene>
<dbReference type="FunFam" id="3.40.50.720:FF:000275">
    <property type="entry name" value="Alcohol dehydrogenase AdhA"/>
    <property type="match status" value="1"/>
</dbReference>
<dbReference type="GO" id="GO:0004022">
    <property type="term" value="F:alcohol dehydrogenase (NAD+) activity"/>
    <property type="evidence" value="ECO:0007669"/>
    <property type="project" value="UniProtKB-EC"/>
</dbReference>
<keyword evidence="5" id="KW-0862">Zinc</keyword>
<evidence type="ECO:0000259" key="11">
    <source>
        <dbReference type="SMART" id="SM00829"/>
    </source>
</evidence>
<dbReference type="InterPro" id="IPR036291">
    <property type="entry name" value="NAD(P)-bd_dom_sf"/>
</dbReference>
<proteinExistence type="inferred from homology"/>
<dbReference type="EC" id="1.1.1.1" evidence="3"/>
<dbReference type="RefSeq" id="WP_406830649.1">
    <property type="nucleotide sequence ID" value="NZ_CP157483.1"/>
</dbReference>
<protein>
    <recommendedName>
        <fullName evidence="10">Probable alcohol dehydrogenase AdhA</fullName>
        <ecNumber evidence="3">1.1.1.1</ecNumber>
    </recommendedName>
</protein>
<dbReference type="AlphaFoldDB" id="A0AAU7JSY3"/>
<dbReference type="Gene3D" id="3.90.180.10">
    <property type="entry name" value="Medium-chain alcohol dehydrogenases, catalytic domain"/>
    <property type="match status" value="1"/>
</dbReference>
<dbReference type="SUPFAM" id="SSF50129">
    <property type="entry name" value="GroES-like"/>
    <property type="match status" value="1"/>
</dbReference>
<dbReference type="GO" id="GO:0005737">
    <property type="term" value="C:cytoplasm"/>
    <property type="evidence" value="ECO:0007669"/>
    <property type="project" value="TreeGrafter"/>
</dbReference>
<sequence>MRAWEVTGHPGEPGRIRLGERPVPVPGVDEVLVRVEACGVCRTDLHVADGDLEVRRARVVPGHEVVGTVVDARPGGRFATGDRVGVAWLRRTCGVCRWCRRGDENLCPRAEFTGWDHDGGYAEYTTVPAAFAYRVPELLTPAEAAPLLCAGIIGYRALRRAQLPPGGRLGLYGFGASAHLTAQLALAQGAEVHVLTRGEAARDLALSLGVASAGHAFDPTPVSLDAAIVFAPVGELVPVALEALDRAGCLVLAGIHMTDVPSLDYRRHLFLEKRVVSVTANTRADGEDFLRLAGRLGLRATVTQYPFLHADTALDDLAGGRVTGVAVLTGW</sequence>
<dbReference type="SMART" id="SM00829">
    <property type="entry name" value="PKS_ER"/>
    <property type="match status" value="1"/>
</dbReference>
<keyword evidence="6" id="KW-0560">Oxidoreductase</keyword>
<dbReference type="InterPro" id="IPR013154">
    <property type="entry name" value="ADH-like_N"/>
</dbReference>
<evidence type="ECO:0000256" key="7">
    <source>
        <dbReference type="ARBA" id="ARBA00023027"/>
    </source>
</evidence>
<name>A0AAU7JSY3_9MICO</name>
<dbReference type="InterPro" id="IPR020843">
    <property type="entry name" value="ER"/>
</dbReference>
<evidence type="ECO:0000256" key="2">
    <source>
        <dbReference type="ARBA" id="ARBA00008072"/>
    </source>
</evidence>
<evidence type="ECO:0000256" key="9">
    <source>
        <dbReference type="ARBA" id="ARBA00049243"/>
    </source>
</evidence>
<dbReference type="InterPro" id="IPR013149">
    <property type="entry name" value="ADH-like_C"/>
</dbReference>
<comment type="catalytic activity">
    <reaction evidence="8">
        <text>a secondary alcohol + NAD(+) = a ketone + NADH + H(+)</text>
        <dbReference type="Rhea" id="RHEA:10740"/>
        <dbReference type="ChEBI" id="CHEBI:15378"/>
        <dbReference type="ChEBI" id="CHEBI:17087"/>
        <dbReference type="ChEBI" id="CHEBI:35681"/>
        <dbReference type="ChEBI" id="CHEBI:57540"/>
        <dbReference type="ChEBI" id="CHEBI:57945"/>
        <dbReference type="EC" id="1.1.1.1"/>
    </reaction>
</comment>
<dbReference type="Pfam" id="PF08240">
    <property type="entry name" value="ADH_N"/>
    <property type="match status" value="1"/>
</dbReference>
<dbReference type="InterPro" id="IPR011032">
    <property type="entry name" value="GroES-like_sf"/>
</dbReference>
<evidence type="ECO:0000256" key="10">
    <source>
        <dbReference type="ARBA" id="ARBA00068251"/>
    </source>
</evidence>
<evidence type="ECO:0000256" key="1">
    <source>
        <dbReference type="ARBA" id="ARBA00001947"/>
    </source>
</evidence>
<reference evidence="12" key="1">
    <citation type="submission" date="2024-05" db="EMBL/GenBank/DDBJ databases">
        <authorList>
            <person name="Kim S."/>
            <person name="Heo J."/>
            <person name="Choi H."/>
            <person name="Choi Y."/>
            <person name="Kwon S.-W."/>
            <person name="Kim Y."/>
        </authorList>
    </citation>
    <scope>NUCLEOTIDE SEQUENCE</scope>
    <source>
        <strain evidence="12">KACC 23699</strain>
    </source>
</reference>
<evidence type="ECO:0000256" key="5">
    <source>
        <dbReference type="ARBA" id="ARBA00022833"/>
    </source>
</evidence>
<evidence type="ECO:0000256" key="4">
    <source>
        <dbReference type="ARBA" id="ARBA00022723"/>
    </source>
</evidence>
<evidence type="ECO:0000256" key="8">
    <source>
        <dbReference type="ARBA" id="ARBA00049164"/>
    </source>
</evidence>
<evidence type="ECO:0000256" key="6">
    <source>
        <dbReference type="ARBA" id="ARBA00023002"/>
    </source>
</evidence>
<dbReference type="EMBL" id="CP157483">
    <property type="protein sequence ID" value="XBO43219.1"/>
    <property type="molecule type" value="Genomic_DNA"/>
</dbReference>
<dbReference type="CDD" id="cd08298">
    <property type="entry name" value="CAD2"/>
    <property type="match status" value="1"/>
</dbReference>
<organism evidence="12">
    <name type="scientific">Pedococcus sp. KACC 23699</name>
    <dbReference type="NCBI Taxonomy" id="3149228"/>
    <lineage>
        <taxon>Bacteria</taxon>
        <taxon>Bacillati</taxon>
        <taxon>Actinomycetota</taxon>
        <taxon>Actinomycetes</taxon>
        <taxon>Micrococcales</taxon>
        <taxon>Intrasporangiaceae</taxon>
        <taxon>Pedococcus</taxon>
    </lineage>
</organism>
<dbReference type="PANTHER" id="PTHR42940">
    <property type="entry name" value="ALCOHOL DEHYDROGENASE 1-RELATED"/>
    <property type="match status" value="1"/>
</dbReference>
<comment type="cofactor">
    <cofactor evidence="1">
        <name>Zn(2+)</name>
        <dbReference type="ChEBI" id="CHEBI:29105"/>
    </cofactor>
</comment>
<dbReference type="PANTHER" id="PTHR42940:SF8">
    <property type="entry name" value="VACUOLAR PROTEIN SORTING-ASSOCIATED PROTEIN 11"/>
    <property type="match status" value="1"/>
</dbReference>
<feature type="domain" description="Enoyl reductase (ER)" evidence="11">
    <location>
        <begin position="11"/>
        <end position="328"/>
    </location>
</feature>
<accession>A0AAU7JSY3</accession>
<dbReference type="Gene3D" id="3.40.50.720">
    <property type="entry name" value="NAD(P)-binding Rossmann-like Domain"/>
    <property type="match status" value="1"/>
</dbReference>
<evidence type="ECO:0000313" key="12">
    <source>
        <dbReference type="EMBL" id="XBO43219.1"/>
    </source>
</evidence>
<comment type="similarity">
    <text evidence="2">Belongs to the zinc-containing alcohol dehydrogenase family.</text>
</comment>
<dbReference type="GO" id="GO:0046872">
    <property type="term" value="F:metal ion binding"/>
    <property type="evidence" value="ECO:0007669"/>
    <property type="project" value="UniProtKB-KW"/>
</dbReference>
<evidence type="ECO:0000256" key="3">
    <source>
        <dbReference type="ARBA" id="ARBA00013190"/>
    </source>
</evidence>
<comment type="catalytic activity">
    <reaction evidence="9">
        <text>a primary alcohol + NAD(+) = an aldehyde + NADH + H(+)</text>
        <dbReference type="Rhea" id="RHEA:10736"/>
        <dbReference type="ChEBI" id="CHEBI:15378"/>
        <dbReference type="ChEBI" id="CHEBI:15734"/>
        <dbReference type="ChEBI" id="CHEBI:17478"/>
        <dbReference type="ChEBI" id="CHEBI:57540"/>
        <dbReference type="ChEBI" id="CHEBI:57945"/>
        <dbReference type="EC" id="1.1.1.1"/>
    </reaction>
</comment>
<dbReference type="SUPFAM" id="SSF51735">
    <property type="entry name" value="NAD(P)-binding Rossmann-fold domains"/>
    <property type="match status" value="1"/>
</dbReference>
<dbReference type="NCBIfam" id="TIGR02822">
    <property type="entry name" value="adh_fam_2"/>
    <property type="match status" value="1"/>
</dbReference>
<dbReference type="Pfam" id="PF00107">
    <property type="entry name" value="ADH_zinc_N"/>
    <property type="match status" value="1"/>
</dbReference>
<keyword evidence="4" id="KW-0479">Metal-binding</keyword>
<dbReference type="InterPro" id="IPR014187">
    <property type="entry name" value="ADH_Zn_typ-2"/>
</dbReference>